<name>Q0YUS6_9CHLB</name>
<evidence type="ECO:0000256" key="1">
    <source>
        <dbReference type="ARBA" id="ARBA00022793"/>
    </source>
</evidence>
<dbReference type="AlphaFoldDB" id="Q0YUS6"/>
<keyword evidence="7" id="KW-1185">Reference proteome</keyword>
<dbReference type="Proteomes" id="UP000004162">
    <property type="component" value="Unassembled WGS sequence"/>
</dbReference>
<dbReference type="EMBL" id="AASE01000001">
    <property type="protein sequence ID" value="EAT59957.1"/>
    <property type="molecule type" value="Genomic_DNA"/>
</dbReference>
<evidence type="ECO:0000256" key="5">
    <source>
        <dbReference type="SAM" id="SignalP"/>
    </source>
</evidence>
<evidence type="ECO:0000313" key="6">
    <source>
        <dbReference type="EMBL" id="EAT59957.1"/>
    </source>
</evidence>
<reference evidence="6 7" key="1">
    <citation type="submission" date="2006-07" db="EMBL/GenBank/DDBJ databases">
        <title>Annotation of the draft genome assembly of Chlorobium ferroxidans DSM 13031.</title>
        <authorList>
            <consortium name="US DOE Joint Genome Institute (JGI-ORNL)"/>
            <person name="Larimer F."/>
            <person name="Land M."/>
            <person name="Hauser L."/>
        </authorList>
    </citation>
    <scope>NUCLEOTIDE SEQUENCE [LARGE SCALE GENOMIC DNA]</scope>
    <source>
        <strain evidence="6 7">DSM 13031</strain>
    </source>
</reference>
<accession>Q0YUS6</accession>
<dbReference type="Pfam" id="PF02666">
    <property type="entry name" value="PS_Dcarbxylase"/>
    <property type="match status" value="1"/>
</dbReference>
<dbReference type="RefSeq" id="WP_006365230.1">
    <property type="nucleotide sequence ID" value="NZ_AASE01000001.1"/>
</dbReference>
<proteinExistence type="predicted"/>
<evidence type="ECO:0000313" key="7">
    <source>
        <dbReference type="Proteomes" id="UP000004162"/>
    </source>
</evidence>
<reference evidence="6 7" key="2">
    <citation type="submission" date="2006-07" db="EMBL/GenBank/DDBJ databases">
        <title>Sequencing of the draft genome and assembly of Chlorobium ferroxidans DSM 13031.</title>
        <authorList>
            <consortium name="US DOE Joint Genome Institute (JGI-PGF)"/>
            <person name="Copeland A."/>
            <person name="Lucas S."/>
            <person name="Lapidus A."/>
            <person name="Barry K."/>
            <person name="Glavina del Rio T."/>
            <person name="Dalin E."/>
            <person name="Tice H."/>
            <person name="Bruce D."/>
            <person name="Pitluck S."/>
            <person name="Richardson P."/>
        </authorList>
    </citation>
    <scope>NUCLEOTIDE SEQUENCE [LARGE SCALE GENOMIC DNA]</scope>
    <source>
        <strain evidence="6 7">DSM 13031</strain>
    </source>
</reference>
<evidence type="ECO:0000256" key="4">
    <source>
        <dbReference type="ARBA" id="ARBA00023317"/>
    </source>
</evidence>
<evidence type="ECO:0000256" key="2">
    <source>
        <dbReference type="ARBA" id="ARBA00023145"/>
    </source>
</evidence>
<dbReference type="GO" id="GO:0004609">
    <property type="term" value="F:phosphatidylserine decarboxylase activity"/>
    <property type="evidence" value="ECO:0007669"/>
    <property type="project" value="InterPro"/>
</dbReference>
<keyword evidence="2" id="KW-0865">Zymogen</keyword>
<keyword evidence="5" id="KW-0732">Signal</keyword>
<protein>
    <submittedName>
        <fullName evidence="6">Phosphatidylserine decarboxylase-related</fullName>
    </submittedName>
</protein>
<dbReference type="OrthoDB" id="9802030at2"/>
<dbReference type="PANTHER" id="PTHR10067:SF13">
    <property type="entry name" value="PHOSPHATIDYLSERINE DECARBOXYLASE"/>
    <property type="match status" value="1"/>
</dbReference>
<sequence>MKKSNFLVRLLSVATLCSCLSFSAFAGEITSGAAKHEPTTEQLITMVEHNAELKAMLVESIEQTTKINPDRVTNPVRTLEEYYNFIDWAAKAMPWSIIPNIPWSSLYDQIDQSLDYFYFVNDQPIAGLKGKGYYNNSLQYHEPYRTWLINFTKEWGLYLSKEGSWNDAYYKKALEDDRFGLNKGWYEDPSNWKTFNDFFARYLKSPDQRPIAAPTDQSIIASPADSKPQGVWRIDKESNIVAKKGVVIKSGVFKSVAALVGEGSAYKHAFAGGTLTHTFLDVNDYHRYHFPLEGIIKEVRTIQSDDAVGGYLTWDPGTKKYMLDANTPGWQNIETRGCVIIDTPKYGVVALLPIGMSQVCSVNFEKGVKVGTTVKKGDMLGYFLFGGSDFVMLFQKKVDFNLTAPKESSGAFKHLLMGQEYGRVTIRR</sequence>
<evidence type="ECO:0000256" key="3">
    <source>
        <dbReference type="ARBA" id="ARBA00023239"/>
    </source>
</evidence>
<keyword evidence="1" id="KW-0210">Decarboxylase</keyword>
<dbReference type="GO" id="GO:0008654">
    <property type="term" value="P:phospholipid biosynthetic process"/>
    <property type="evidence" value="ECO:0007669"/>
    <property type="project" value="InterPro"/>
</dbReference>
<organism evidence="6 7">
    <name type="scientific">Chlorobium ferrooxidans DSM 13031</name>
    <dbReference type="NCBI Taxonomy" id="377431"/>
    <lineage>
        <taxon>Bacteria</taxon>
        <taxon>Pseudomonadati</taxon>
        <taxon>Chlorobiota</taxon>
        <taxon>Chlorobiia</taxon>
        <taxon>Chlorobiales</taxon>
        <taxon>Chlorobiaceae</taxon>
        <taxon>Chlorobium/Pelodictyon group</taxon>
        <taxon>Chlorobium</taxon>
    </lineage>
</organism>
<comment type="caution">
    <text evidence="6">The sequence shown here is derived from an EMBL/GenBank/DDBJ whole genome shotgun (WGS) entry which is preliminary data.</text>
</comment>
<dbReference type="PANTHER" id="PTHR10067">
    <property type="entry name" value="PHOSPHATIDYLSERINE DECARBOXYLASE"/>
    <property type="match status" value="1"/>
</dbReference>
<feature type="signal peptide" evidence="5">
    <location>
        <begin position="1"/>
        <end position="26"/>
    </location>
</feature>
<dbReference type="InterPro" id="IPR003817">
    <property type="entry name" value="PS_Dcarbxylase"/>
</dbReference>
<gene>
    <name evidence="6" type="ORF">CferDRAFT_1964</name>
</gene>
<keyword evidence="3" id="KW-0456">Lyase</keyword>
<keyword evidence="4" id="KW-0670">Pyruvate</keyword>
<feature type="chain" id="PRO_5004179387" evidence="5">
    <location>
        <begin position="27"/>
        <end position="428"/>
    </location>
</feature>